<dbReference type="EMBL" id="JAVDYC010000001">
    <property type="protein sequence ID" value="MDR7321199.1"/>
    <property type="molecule type" value="Genomic_DNA"/>
</dbReference>
<dbReference type="Proteomes" id="UP001183629">
    <property type="component" value="Unassembled WGS sequence"/>
</dbReference>
<dbReference type="RefSeq" id="WP_310410043.1">
    <property type="nucleotide sequence ID" value="NZ_JAVDYC010000001.1"/>
</dbReference>
<feature type="region of interest" description="Disordered" evidence="1">
    <location>
        <begin position="556"/>
        <end position="609"/>
    </location>
</feature>
<keyword evidence="5" id="KW-0645">Protease</keyword>
<proteinExistence type="predicted"/>
<dbReference type="Gene3D" id="3.10.620.30">
    <property type="match status" value="1"/>
</dbReference>
<feature type="transmembrane region" description="Helical" evidence="2">
    <location>
        <begin position="59"/>
        <end position="80"/>
    </location>
</feature>
<evidence type="ECO:0000313" key="5">
    <source>
        <dbReference type="EMBL" id="MDR7321199.1"/>
    </source>
</evidence>
<reference evidence="5 6" key="1">
    <citation type="submission" date="2023-07" db="EMBL/GenBank/DDBJ databases">
        <title>Sequencing the genomes of 1000 actinobacteria strains.</title>
        <authorList>
            <person name="Klenk H.-P."/>
        </authorList>
    </citation>
    <scope>NUCLEOTIDE SEQUENCE [LARGE SCALE GENOMIC DNA]</scope>
    <source>
        <strain evidence="5 6">DSM 44711</strain>
    </source>
</reference>
<feature type="compositionally biased region" description="Basic and acidic residues" evidence="1">
    <location>
        <begin position="563"/>
        <end position="581"/>
    </location>
</feature>
<gene>
    <name evidence="5" type="ORF">J2S44_001449</name>
</gene>
<sequence length="773" mass="80309">MVRMVRAAGLPVALIGMIALCGVLLGRVYSGPLLPQAVAGAAVLSVAISTAVRRLPSWTVAPLSVLALAGYTVLLLRIAARRAELDAPLAQVLVDAARNGIPRMLTAMIPVEPTPDTLVIPLVGAWLAGLAASEVSGRAGWVLLGYTAPVTLFAGTLYVVGPNADAALPPTLGFVALAVLGLVTAPGRAAPRTAPRTVATASDAEPAGRLRRLIGPVVALTVLLALVFAGAPRIAGVVTATPVDPRRYVEPPQVDSLDESPLNRISGWALNPDQHLFDVTPLEGDGLPLVRLAVLNDYDGVTWKVGATYRAAGRVLPTDPPPPGATVEQAVQRLTIADLSGRLLPAVPTPSGVEGTRVAYDAESGTLIRPEGLTAGLTYTVTSARERLDLSGLPVADVPGGPDVARLLTVSDGVPEQLRQLADQLGEENGAPYDRAVAIEQFLATHYRVAADAASGHAYPNLGFFLFGPRNAGGQEGTSEQFAASFAVLARLLGLPSRVVVGFAPRPAGAPPVTGAPSAAGTPSASAAGGPVAVRGADAFAWPEVLFDGVGWVSFNPMPQPDTEPRPVEEDFRPEPEKSEEPPTDAPTPSVAPTAGASAGDVLAESRSGTGRTRVIIAGGVSGTVLLVLAGLVIALLTMRRALTRRRLHAADPRDRVAGAWLEVGDALRLAGSPPPPDLTATEFAGHAAEAAARAAERVRKPALRTAAPPLDDLAELMNRDAFAPDDIDQTQADHAGTQAAAYVTALRAHRPWWRRLLWSVHPGPLRWAGKRR</sequence>
<feature type="domain" description="Protein-glutamine gamma-glutamyltransferase TgpA N-terminal" evidence="4">
    <location>
        <begin position="18"/>
        <end position="387"/>
    </location>
</feature>
<dbReference type="InterPro" id="IPR021878">
    <property type="entry name" value="TgpA_N"/>
</dbReference>
<keyword evidence="2" id="KW-0812">Transmembrane</keyword>
<protein>
    <submittedName>
        <fullName evidence="5">Transglutaminase-like putative cysteine protease</fullName>
    </submittedName>
</protein>
<dbReference type="PANTHER" id="PTHR42736">
    <property type="entry name" value="PROTEIN-GLUTAMINE GAMMA-GLUTAMYLTRANSFERASE"/>
    <property type="match status" value="1"/>
</dbReference>
<evidence type="ECO:0000313" key="6">
    <source>
        <dbReference type="Proteomes" id="UP001183629"/>
    </source>
</evidence>
<keyword evidence="5" id="KW-0378">Hydrolase</keyword>
<feature type="transmembrane region" description="Helical" evidence="2">
    <location>
        <begin position="213"/>
        <end position="231"/>
    </location>
</feature>
<dbReference type="InterPro" id="IPR002931">
    <property type="entry name" value="Transglutaminase-like"/>
</dbReference>
<feature type="transmembrane region" description="Helical" evidence="2">
    <location>
        <begin position="167"/>
        <end position="186"/>
    </location>
</feature>
<organism evidence="5 6">
    <name type="scientific">Catenuloplanes niger</name>
    <dbReference type="NCBI Taxonomy" id="587534"/>
    <lineage>
        <taxon>Bacteria</taxon>
        <taxon>Bacillati</taxon>
        <taxon>Actinomycetota</taxon>
        <taxon>Actinomycetes</taxon>
        <taxon>Micromonosporales</taxon>
        <taxon>Micromonosporaceae</taxon>
        <taxon>Catenuloplanes</taxon>
    </lineage>
</organism>
<dbReference type="AlphaFoldDB" id="A0AAE3ZJQ8"/>
<comment type="caution">
    <text evidence="5">The sequence shown here is derived from an EMBL/GenBank/DDBJ whole genome shotgun (WGS) entry which is preliminary data.</text>
</comment>
<evidence type="ECO:0000256" key="2">
    <source>
        <dbReference type="SAM" id="Phobius"/>
    </source>
</evidence>
<dbReference type="GO" id="GO:0006508">
    <property type="term" value="P:proteolysis"/>
    <property type="evidence" value="ECO:0007669"/>
    <property type="project" value="UniProtKB-KW"/>
</dbReference>
<keyword evidence="2" id="KW-0472">Membrane</keyword>
<dbReference type="PANTHER" id="PTHR42736:SF1">
    <property type="entry name" value="PROTEIN-GLUTAMINE GAMMA-GLUTAMYLTRANSFERASE"/>
    <property type="match status" value="1"/>
</dbReference>
<evidence type="ECO:0000259" key="4">
    <source>
        <dbReference type="Pfam" id="PF11992"/>
    </source>
</evidence>
<dbReference type="GO" id="GO:0008233">
    <property type="term" value="F:peptidase activity"/>
    <property type="evidence" value="ECO:0007669"/>
    <property type="project" value="UniProtKB-KW"/>
</dbReference>
<feature type="domain" description="Transglutaminase-like" evidence="3">
    <location>
        <begin position="419"/>
        <end position="557"/>
    </location>
</feature>
<evidence type="ECO:0000259" key="3">
    <source>
        <dbReference type="Pfam" id="PF01841"/>
    </source>
</evidence>
<feature type="transmembrane region" description="Helical" evidence="2">
    <location>
        <begin position="142"/>
        <end position="161"/>
    </location>
</feature>
<dbReference type="InterPro" id="IPR052901">
    <property type="entry name" value="Bact_TGase-like"/>
</dbReference>
<accession>A0AAE3ZJQ8</accession>
<dbReference type="SUPFAM" id="SSF54001">
    <property type="entry name" value="Cysteine proteinases"/>
    <property type="match status" value="1"/>
</dbReference>
<dbReference type="InterPro" id="IPR038765">
    <property type="entry name" value="Papain-like_cys_pep_sf"/>
</dbReference>
<feature type="transmembrane region" description="Helical" evidence="2">
    <location>
        <begin position="615"/>
        <end position="637"/>
    </location>
</feature>
<feature type="transmembrane region" description="Helical" evidence="2">
    <location>
        <begin position="7"/>
        <end position="27"/>
    </location>
</feature>
<dbReference type="Pfam" id="PF11992">
    <property type="entry name" value="TgpA_N"/>
    <property type="match status" value="1"/>
</dbReference>
<keyword evidence="2" id="KW-1133">Transmembrane helix</keyword>
<dbReference type="Pfam" id="PF01841">
    <property type="entry name" value="Transglut_core"/>
    <property type="match status" value="1"/>
</dbReference>
<keyword evidence="6" id="KW-1185">Reference proteome</keyword>
<name>A0AAE3ZJQ8_9ACTN</name>
<evidence type="ECO:0000256" key="1">
    <source>
        <dbReference type="SAM" id="MobiDB-lite"/>
    </source>
</evidence>